<protein>
    <submittedName>
        <fullName evidence="1">Uncharacterized protein</fullName>
    </submittedName>
</protein>
<name>A0A5B7E753_PORTR</name>
<reference evidence="1 2" key="1">
    <citation type="submission" date="2019-05" db="EMBL/GenBank/DDBJ databases">
        <title>Another draft genome of Portunus trituberculatus and its Hox gene families provides insights of decapod evolution.</title>
        <authorList>
            <person name="Jeong J.-H."/>
            <person name="Song I."/>
            <person name="Kim S."/>
            <person name="Choi T."/>
            <person name="Kim D."/>
            <person name="Ryu S."/>
            <person name="Kim W."/>
        </authorList>
    </citation>
    <scope>NUCLEOTIDE SEQUENCE [LARGE SCALE GENOMIC DNA]</scope>
    <source>
        <tissue evidence="1">Muscle</tissue>
    </source>
</reference>
<evidence type="ECO:0000313" key="1">
    <source>
        <dbReference type="EMBL" id="MPC29023.1"/>
    </source>
</evidence>
<dbReference type="Proteomes" id="UP000324222">
    <property type="component" value="Unassembled WGS sequence"/>
</dbReference>
<organism evidence="1 2">
    <name type="scientific">Portunus trituberculatus</name>
    <name type="common">Swimming crab</name>
    <name type="synonym">Neptunus trituberculatus</name>
    <dbReference type="NCBI Taxonomy" id="210409"/>
    <lineage>
        <taxon>Eukaryota</taxon>
        <taxon>Metazoa</taxon>
        <taxon>Ecdysozoa</taxon>
        <taxon>Arthropoda</taxon>
        <taxon>Crustacea</taxon>
        <taxon>Multicrustacea</taxon>
        <taxon>Malacostraca</taxon>
        <taxon>Eumalacostraca</taxon>
        <taxon>Eucarida</taxon>
        <taxon>Decapoda</taxon>
        <taxon>Pleocyemata</taxon>
        <taxon>Brachyura</taxon>
        <taxon>Eubrachyura</taxon>
        <taxon>Portunoidea</taxon>
        <taxon>Portunidae</taxon>
        <taxon>Portuninae</taxon>
        <taxon>Portunus</taxon>
    </lineage>
</organism>
<gene>
    <name evidence="1" type="ORF">E2C01_022239</name>
</gene>
<keyword evidence="2" id="KW-1185">Reference proteome</keyword>
<accession>A0A5B7E753</accession>
<evidence type="ECO:0000313" key="2">
    <source>
        <dbReference type="Proteomes" id="UP000324222"/>
    </source>
</evidence>
<sequence length="76" mass="8700">MLSAEHHLLQAAPQHVSRSERAKVTSLTKLINDAVAVHSVLQYSTAWYAVTLRHAAVWLMEERSRQVKERKRFCSA</sequence>
<proteinExistence type="predicted"/>
<comment type="caution">
    <text evidence="1">The sequence shown here is derived from an EMBL/GenBank/DDBJ whole genome shotgun (WGS) entry which is preliminary data.</text>
</comment>
<dbReference type="EMBL" id="VSRR010002003">
    <property type="protein sequence ID" value="MPC29023.1"/>
    <property type="molecule type" value="Genomic_DNA"/>
</dbReference>
<dbReference type="AlphaFoldDB" id="A0A5B7E753"/>